<proteinExistence type="predicted"/>
<dbReference type="AlphaFoldDB" id="A0A1H3LUJ3"/>
<feature type="region of interest" description="Disordered" evidence="1">
    <location>
        <begin position="1"/>
        <end position="23"/>
    </location>
</feature>
<dbReference type="EMBL" id="FNOV01000011">
    <property type="protein sequence ID" value="SDY67694.1"/>
    <property type="molecule type" value="Genomic_DNA"/>
</dbReference>
<accession>A0A1H3LUJ3</accession>
<evidence type="ECO:0000256" key="1">
    <source>
        <dbReference type="SAM" id="MobiDB-lite"/>
    </source>
</evidence>
<organism evidence="2 3">
    <name type="scientific">Hymenobacter psychrophilus</name>
    <dbReference type="NCBI Taxonomy" id="651662"/>
    <lineage>
        <taxon>Bacteria</taxon>
        <taxon>Pseudomonadati</taxon>
        <taxon>Bacteroidota</taxon>
        <taxon>Cytophagia</taxon>
        <taxon>Cytophagales</taxon>
        <taxon>Hymenobacteraceae</taxon>
        <taxon>Hymenobacter</taxon>
    </lineage>
</organism>
<dbReference type="Proteomes" id="UP000199249">
    <property type="component" value="Unassembled WGS sequence"/>
</dbReference>
<evidence type="ECO:0000313" key="3">
    <source>
        <dbReference type="Proteomes" id="UP000199249"/>
    </source>
</evidence>
<reference evidence="3" key="1">
    <citation type="submission" date="2016-10" db="EMBL/GenBank/DDBJ databases">
        <authorList>
            <person name="Varghese N."/>
            <person name="Submissions S."/>
        </authorList>
    </citation>
    <scope>NUCLEOTIDE SEQUENCE [LARGE SCALE GENOMIC DNA]</scope>
    <source>
        <strain evidence="3">CGMCC 1.8975</strain>
    </source>
</reference>
<evidence type="ECO:0000313" key="2">
    <source>
        <dbReference type="EMBL" id="SDY67694.1"/>
    </source>
</evidence>
<feature type="compositionally biased region" description="Basic and acidic residues" evidence="1">
    <location>
        <begin position="1"/>
        <end position="11"/>
    </location>
</feature>
<sequence>MSDTPNKDKQNNEPNKIAVPKEGDPLFTLHHAQAEAAVAAKNNDDTSSVTNEYMTEEQQQNVDEAMVPRDSQGFIRGVNEPGIIGSNAGDHN</sequence>
<feature type="region of interest" description="Disordered" evidence="1">
    <location>
        <begin position="57"/>
        <end position="92"/>
    </location>
</feature>
<dbReference type="RefSeq" id="WP_092742074.1">
    <property type="nucleotide sequence ID" value="NZ_FNOV01000011.1"/>
</dbReference>
<protein>
    <submittedName>
        <fullName evidence="2">Uncharacterized protein</fullName>
    </submittedName>
</protein>
<gene>
    <name evidence="2" type="ORF">SAMN04488069_111126</name>
</gene>
<name>A0A1H3LUJ3_9BACT</name>
<dbReference type="OrthoDB" id="885184at2"/>
<keyword evidence="3" id="KW-1185">Reference proteome</keyword>